<proteinExistence type="predicted"/>
<name>A0A0F9I898_9ZZZZ</name>
<evidence type="ECO:0000259" key="1">
    <source>
        <dbReference type="PROSITE" id="PS50943"/>
    </source>
</evidence>
<dbReference type="InterPro" id="IPR001387">
    <property type="entry name" value="Cro/C1-type_HTH"/>
</dbReference>
<dbReference type="Gene3D" id="1.10.260.40">
    <property type="entry name" value="lambda repressor-like DNA-binding domains"/>
    <property type="match status" value="1"/>
</dbReference>
<organism evidence="2">
    <name type="scientific">marine sediment metagenome</name>
    <dbReference type="NCBI Taxonomy" id="412755"/>
    <lineage>
        <taxon>unclassified sequences</taxon>
        <taxon>metagenomes</taxon>
        <taxon>ecological metagenomes</taxon>
    </lineage>
</organism>
<reference evidence="2" key="1">
    <citation type="journal article" date="2015" name="Nature">
        <title>Complex archaea that bridge the gap between prokaryotes and eukaryotes.</title>
        <authorList>
            <person name="Spang A."/>
            <person name="Saw J.H."/>
            <person name="Jorgensen S.L."/>
            <person name="Zaremba-Niedzwiedzka K."/>
            <person name="Martijn J."/>
            <person name="Lind A.E."/>
            <person name="van Eijk R."/>
            <person name="Schleper C."/>
            <person name="Guy L."/>
            <person name="Ettema T.J."/>
        </authorList>
    </citation>
    <scope>NUCLEOTIDE SEQUENCE</scope>
</reference>
<dbReference type="InterPro" id="IPR010982">
    <property type="entry name" value="Lambda_DNA-bd_dom_sf"/>
</dbReference>
<gene>
    <name evidence="2" type="ORF">LCGC14_1691570</name>
</gene>
<accession>A0A0F9I898</accession>
<comment type="caution">
    <text evidence="2">The sequence shown here is derived from an EMBL/GenBank/DDBJ whole genome shotgun (WGS) entry which is preliminary data.</text>
</comment>
<dbReference type="EMBL" id="LAZR01014803">
    <property type="protein sequence ID" value="KKM15884.1"/>
    <property type="molecule type" value="Genomic_DNA"/>
</dbReference>
<dbReference type="PROSITE" id="PS50943">
    <property type="entry name" value="HTH_CROC1"/>
    <property type="match status" value="1"/>
</dbReference>
<dbReference type="AlphaFoldDB" id="A0A0F9I898"/>
<dbReference type="GO" id="GO:0003677">
    <property type="term" value="F:DNA binding"/>
    <property type="evidence" value="ECO:0007669"/>
    <property type="project" value="InterPro"/>
</dbReference>
<sequence>MENLGDRLRQLRKEKGWAQEDLARHIDVSLSTVQRWEHRGDKAVHPTRLARKALRQLGLEGV</sequence>
<dbReference type="CDD" id="cd00093">
    <property type="entry name" value="HTH_XRE"/>
    <property type="match status" value="1"/>
</dbReference>
<dbReference type="Pfam" id="PF13560">
    <property type="entry name" value="HTH_31"/>
    <property type="match status" value="1"/>
</dbReference>
<protein>
    <recommendedName>
        <fullName evidence="1">HTH cro/C1-type domain-containing protein</fullName>
    </recommendedName>
</protein>
<dbReference type="SMART" id="SM00530">
    <property type="entry name" value="HTH_XRE"/>
    <property type="match status" value="1"/>
</dbReference>
<evidence type="ECO:0000313" key="2">
    <source>
        <dbReference type="EMBL" id="KKM15884.1"/>
    </source>
</evidence>
<feature type="domain" description="HTH cro/C1-type" evidence="1">
    <location>
        <begin position="8"/>
        <end position="37"/>
    </location>
</feature>
<dbReference type="SUPFAM" id="SSF47413">
    <property type="entry name" value="lambda repressor-like DNA-binding domains"/>
    <property type="match status" value="1"/>
</dbReference>